<evidence type="ECO:0000313" key="4">
    <source>
        <dbReference type="Proteomes" id="UP001176961"/>
    </source>
</evidence>
<dbReference type="AlphaFoldDB" id="A0AA36HH34"/>
<comment type="caution">
    <text evidence="3">The sequence shown here is derived from an EMBL/GenBank/DDBJ whole genome shotgun (WGS) entry which is preliminary data.</text>
</comment>
<feature type="region of interest" description="Disordered" evidence="2">
    <location>
        <begin position="21"/>
        <end position="41"/>
    </location>
</feature>
<reference evidence="3" key="1">
    <citation type="submission" date="2023-07" db="EMBL/GenBank/DDBJ databases">
        <authorList>
            <consortium name="CYATHOMIX"/>
        </authorList>
    </citation>
    <scope>NUCLEOTIDE SEQUENCE</scope>
    <source>
        <strain evidence="3">N/A</strain>
    </source>
</reference>
<feature type="coiled-coil region" evidence="1">
    <location>
        <begin position="543"/>
        <end position="570"/>
    </location>
</feature>
<accession>A0AA36HH34</accession>
<gene>
    <name evidence="3" type="ORF">CYNAS_LOCUS22688</name>
</gene>
<keyword evidence="1" id="KW-0175">Coiled coil</keyword>
<feature type="compositionally biased region" description="Low complexity" evidence="2">
    <location>
        <begin position="24"/>
        <end position="38"/>
    </location>
</feature>
<name>A0AA36HH34_CYLNA</name>
<keyword evidence="4" id="KW-1185">Reference proteome</keyword>
<evidence type="ECO:0000313" key="3">
    <source>
        <dbReference type="EMBL" id="CAJ0610705.1"/>
    </source>
</evidence>
<evidence type="ECO:0000256" key="1">
    <source>
        <dbReference type="SAM" id="Coils"/>
    </source>
</evidence>
<sequence>MAVQNKSIGQRWSEAIKQAVPDEQPAAQQTPTQPVAAANKTNPKVVQFKQNTLQGLMGETNAQTNFEYDTFNVGFDAFHVQDSDLNKSAYTNVIGSVIDSVVSKLSNEKVRPYFNSVKGTYKTKQVVRQIQKYFDVLYDKINAHDLVSSAFRSACIFGKGYIFINPFTGSIENVPTWCVSTMNSEQKYGKPTRMLIKYMNFPSTMLDRWGQKSDKEYVELAVYVESKKDENKAYLIIDGREVDTATMEGEELPLVEVYFNKPLYGNKTVSIVEQLDGIQTQIDLINAKISACAQLTPGNTTYVIEGSNLTPGDITNRVGNVYGIKMPPGTNTPPVVNITPAPFDPAWQNLLEYYIKQAYEIVGISQLSAMAKKPSGLDSGTSLKTMEDIESDRFETQVNNYISSYVELANKIINTSKEAPIFKDIDGIASFKWSDVRKQIGSFNIQYSAATALSKDPSEKLSQLLQLKESGLIGASKIATYLDTPDLEEAYAGAQAVVNGVEKCIERAIEEGDVEIPEFINYQTLAQEIAVTENELYASYTGDKKSDAEIDEALANLKTLEEKLMEIMSENGFVDTSTEESYGEIGRSADITDTMPMNTGANVDMTEGAMNGNNMATGMPEVEEANPVSTLDNSAEDIVIREQKQLNKDLRRLDKANLDYEALQRIVDNVAAKNVEITVRMENVNITIKPTPANEVGYTSFKEKYQQYKSSN</sequence>
<protein>
    <submittedName>
        <fullName evidence="3">Uncharacterized protein</fullName>
    </submittedName>
</protein>
<proteinExistence type="predicted"/>
<evidence type="ECO:0000256" key="2">
    <source>
        <dbReference type="SAM" id="MobiDB-lite"/>
    </source>
</evidence>
<dbReference type="EMBL" id="CATQJL010000361">
    <property type="protein sequence ID" value="CAJ0610705.1"/>
    <property type="molecule type" value="Genomic_DNA"/>
</dbReference>
<dbReference type="Proteomes" id="UP001176961">
    <property type="component" value="Unassembled WGS sequence"/>
</dbReference>
<organism evidence="3 4">
    <name type="scientific">Cylicocyclus nassatus</name>
    <name type="common">Nematode worm</name>
    <dbReference type="NCBI Taxonomy" id="53992"/>
    <lineage>
        <taxon>Eukaryota</taxon>
        <taxon>Metazoa</taxon>
        <taxon>Ecdysozoa</taxon>
        <taxon>Nematoda</taxon>
        <taxon>Chromadorea</taxon>
        <taxon>Rhabditida</taxon>
        <taxon>Rhabditina</taxon>
        <taxon>Rhabditomorpha</taxon>
        <taxon>Strongyloidea</taxon>
        <taxon>Strongylidae</taxon>
        <taxon>Cylicocyclus</taxon>
    </lineage>
</organism>